<dbReference type="PANTHER" id="PTHR43280">
    <property type="entry name" value="ARAC-FAMILY TRANSCRIPTIONAL REGULATOR"/>
    <property type="match status" value="1"/>
</dbReference>
<evidence type="ECO:0000256" key="3">
    <source>
        <dbReference type="ARBA" id="ARBA00023163"/>
    </source>
</evidence>
<proteinExistence type="predicted"/>
<evidence type="ECO:0000259" key="4">
    <source>
        <dbReference type="PROSITE" id="PS01124"/>
    </source>
</evidence>
<keyword evidence="3" id="KW-0804">Transcription</keyword>
<dbReference type="EMBL" id="RJUF01000016">
    <property type="protein sequence ID" value="MCP9762878.1"/>
    <property type="molecule type" value="Genomic_DNA"/>
</dbReference>
<evidence type="ECO:0000313" key="6">
    <source>
        <dbReference type="Proteomes" id="UP001204144"/>
    </source>
</evidence>
<protein>
    <submittedName>
        <fullName evidence="5">AraC family transcriptional regulator</fullName>
    </submittedName>
</protein>
<dbReference type="SUPFAM" id="SSF46689">
    <property type="entry name" value="Homeodomain-like"/>
    <property type="match status" value="2"/>
</dbReference>
<dbReference type="GO" id="GO:0043565">
    <property type="term" value="F:sequence-specific DNA binding"/>
    <property type="evidence" value="ECO:0007669"/>
    <property type="project" value="InterPro"/>
</dbReference>
<evidence type="ECO:0000256" key="2">
    <source>
        <dbReference type="ARBA" id="ARBA00023125"/>
    </source>
</evidence>
<dbReference type="InterPro" id="IPR009057">
    <property type="entry name" value="Homeodomain-like_sf"/>
</dbReference>
<dbReference type="RefSeq" id="WP_255036659.1">
    <property type="nucleotide sequence ID" value="NZ_RJUF01000016.1"/>
</dbReference>
<sequence length="279" mass="32228">MKAVLEKLDLDARNSFLYRNFALPAFDAAFHFHPEFELTHIRRGEGQRYVGTHVEDFYDDDLIFLGSNLPHCWISKPLTEGEKVEATVVQFKGDFLGERFLELPEMHLVNIFLQKSRTGLKILGETKFKVLATLEELSKANDYQRLLFLLNILGFLAESNELEIIDSSFINVHHSGTETARFQKVFAYLIEHYREEIALPSIAEVAHLSPTSFCRYFKTITGKTFVEVVNSYRIQYACQLLKNKELTVSQIAFESGFNDIPYFNKIFKKMKGVSPSKYQ</sequence>
<dbReference type="Pfam" id="PF12833">
    <property type="entry name" value="HTH_18"/>
    <property type="match status" value="1"/>
</dbReference>
<keyword evidence="6" id="KW-1185">Reference proteome</keyword>
<evidence type="ECO:0000313" key="5">
    <source>
        <dbReference type="EMBL" id="MCP9762878.1"/>
    </source>
</evidence>
<keyword evidence="2" id="KW-0238">DNA-binding</keyword>
<dbReference type="PANTHER" id="PTHR43280:SF27">
    <property type="entry name" value="TRANSCRIPTIONAL REGULATOR MTLR"/>
    <property type="match status" value="1"/>
</dbReference>
<dbReference type="PROSITE" id="PS00041">
    <property type="entry name" value="HTH_ARAC_FAMILY_1"/>
    <property type="match status" value="1"/>
</dbReference>
<dbReference type="Proteomes" id="UP001204144">
    <property type="component" value="Unassembled WGS sequence"/>
</dbReference>
<dbReference type="PRINTS" id="PR00032">
    <property type="entry name" value="HTHARAC"/>
</dbReference>
<dbReference type="InterPro" id="IPR020449">
    <property type="entry name" value="Tscrpt_reg_AraC-type_HTH"/>
</dbReference>
<dbReference type="CDD" id="cd06976">
    <property type="entry name" value="cupin_MtlR-like_N"/>
    <property type="match status" value="1"/>
</dbReference>
<dbReference type="GO" id="GO:0003700">
    <property type="term" value="F:DNA-binding transcription factor activity"/>
    <property type="evidence" value="ECO:0007669"/>
    <property type="project" value="InterPro"/>
</dbReference>
<dbReference type="Gene3D" id="1.10.10.60">
    <property type="entry name" value="Homeodomain-like"/>
    <property type="match status" value="2"/>
</dbReference>
<accession>A0AAE3KS99</accession>
<dbReference type="PROSITE" id="PS01124">
    <property type="entry name" value="HTH_ARAC_FAMILY_2"/>
    <property type="match status" value="1"/>
</dbReference>
<dbReference type="SUPFAM" id="SSF51182">
    <property type="entry name" value="RmlC-like cupins"/>
    <property type="match status" value="1"/>
</dbReference>
<dbReference type="InterPro" id="IPR018060">
    <property type="entry name" value="HTH_AraC"/>
</dbReference>
<dbReference type="AlphaFoldDB" id="A0AAE3KS99"/>
<dbReference type="InterPro" id="IPR018062">
    <property type="entry name" value="HTH_AraC-typ_CS"/>
</dbReference>
<reference evidence="5 6" key="1">
    <citation type="submission" date="2018-11" db="EMBL/GenBank/DDBJ databases">
        <title>Novel bacteria species description.</title>
        <authorList>
            <person name="Han J.-H."/>
        </authorList>
    </citation>
    <scope>NUCLEOTIDE SEQUENCE [LARGE SCALE GENOMIC DNA]</scope>
    <source>
        <strain evidence="5 6">KCTC23259</strain>
    </source>
</reference>
<name>A0AAE3KS99_9BACT</name>
<keyword evidence="1" id="KW-0805">Transcription regulation</keyword>
<feature type="domain" description="HTH araC/xylS-type" evidence="4">
    <location>
        <begin position="183"/>
        <end position="279"/>
    </location>
</feature>
<dbReference type="InterPro" id="IPR011051">
    <property type="entry name" value="RmlC_Cupin_sf"/>
</dbReference>
<comment type="caution">
    <text evidence="5">The sequence shown here is derived from an EMBL/GenBank/DDBJ whole genome shotgun (WGS) entry which is preliminary data.</text>
</comment>
<gene>
    <name evidence="5" type="ORF">EGI31_07905</name>
</gene>
<evidence type="ECO:0000256" key="1">
    <source>
        <dbReference type="ARBA" id="ARBA00023015"/>
    </source>
</evidence>
<organism evidence="5 6">
    <name type="scientific">Lacihabitans soyangensis</name>
    <dbReference type="NCBI Taxonomy" id="869394"/>
    <lineage>
        <taxon>Bacteria</taxon>
        <taxon>Pseudomonadati</taxon>
        <taxon>Bacteroidota</taxon>
        <taxon>Cytophagia</taxon>
        <taxon>Cytophagales</taxon>
        <taxon>Leadbetterellaceae</taxon>
        <taxon>Lacihabitans</taxon>
    </lineage>
</organism>
<dbReference type="SMART" id="SM00342">
    <property type="entry name" value="HTH_ARAC"/>
    <property type="match status" value="1"/>
</dbReference>